<dbReference type="KEGG" id="rfq:117021377"/>
<feature type="transmembrane region" description="Helical" evidence="8">
    <location>
        <begin position="162"/>
        <end position="182"/>
    </location>
</feature>
<feature type="chain" id="PRO_5044625352" evidence="9">
    <location>
        <begin position="25"/>
        <end position="199"/>
    </location>
</feature>
<dbReference type="GO" id="GO:0005886">
    <property type="term" value="C:plasma membrane"/>
    <property type="evidence" value="ECO:0007669"/>
    <property type="project" value="Ensembl"/>
</dbReference>
<keyword evidence="6 8" id="KW-0472">Membrane</keyword>
<comment type="similarity">
    <text evidence="2">Belongs to the CD99 family.</text>
</comment>
<keyword evidence="12" id="KW-1185">Reference proteome</keyword>
<dbReference type="OrthoDB" id="9539977at2759"/>
<evidence type="ECO:0000256" key="1">
    <source>
        <dbReference type="ARBA" id="ARBA00004479"/>
    </source>
</evidence>
<feature type="region of interest" description="Disordered" evidence="7">
    <location>
        <begin position="31"/>
        <end position="148"/>
    </location>
</feature>
<dbReference type="GeneID" id="117021377"/>
<evidence type="ECO:0000256" key="7">
    <source>
        <dbReference type="SAM" id="MobiDB-lite"/>
    </source>
</evidence>
<evidence type="ECO:0000313" key="12">
    <source>
        <dbReference type="Proteomes" id="UP000472240"/>
    </source>
</evidence>
<comment type="subcellular location">
    <subcellularLocation>
        <location evidence="1">Membrane</location>
        <topology evidence="1">Single-pass type I membrane protein</topology>
    </subcellularLocation>
</comment>
<dbReference type="RefSeq" id="XP_032960351.1">
    <property type="nucleotide sequence ID" value="XM_033104460.1"/>
</dbReference>
<proteinExistence type="inferred from homology"/>
<keyword evidence="3 8" id="KW-0812">Transmembrane</keyword>
<dbReference type="Ensembl" id="ENSRFET00010006998.1">
    <property type="protein sequence ID" value="ENSRFEP00010006384.1"/>
    <property type="gene ID" value="ENSRFEG00010004330.1"/>
</dbReference>
<dbReference type="OMA" id="EHHFNHG"/>
<dbReference type="Proteomes" id="UP000585614">
    <property type="component" value="Unassembled WGS sequence"/>
</dbReference>
<sequence>MPRMTAWRGPVWLTFLCFVIHARGQGDFDLADALDDPEPTKKPISDIYPKPKPPFHPQPGNPDSSGNIYPRPKPPPPRPPPGHSDNSGGYFGDVDHSDGRYPPRPRPPAGGGGGGGYNNPGYDSYGNSHGGGRNRPNSGGYNQGAGGYSTYGHPHGNTVAKIVSPIVSVVVVTLVGAAVSYFQRNRRRNCFRTNAPENV</sequence>
<name>A0A671DZ23_RHIFE</name>
<feature type="compositionally biased region" description="Gly residues" evidence="7">
    <location>
        <begin position="109"/>
        <end position="118"/>
    </location>
</feature>
<evidence type="ECO:0000256" key="4">
    <source>
        <dbReference type="ARBA" id="ARBA00022729"/>
    </source>
</evidence>
<dbReference type="EMBL" id="JACAGC010000001">
    <property type="protein sequence ID" value="KAF6391054.1"/>
    <property type="molecule type" value="Genomic_DNA"/>
</dbReference>
<dbReference type="GO" id="GO:0072683">
    <property type="term" value="P:T cell extravasation"/>
    <property type="evidence" value="ECO:0007669"/>
    <property type="project" value="TreeGrafter"/>
</dbReference>
<dbReference type="GO" id="GO:0034109">
    <property type="term" value="P:homotypic cell-cell adhesion"/>
    <property type="evidence" value="ECO:0007669"/>
    <property type="project" value="TreeGrafter"/>
</dbReference>
<evidence type="ECO:0000256" key="8">
    <source>
        <dbReference type="SAM" id="Phobius"/>
    </source>
</evidence>
<keyword evidence="4 9" id="KW-0732">Signal</keyword>
<evidence type="ECO:0000256" key="2">
    <source>
        <dbReference type="ARBA" id="ARBA00008763"/>
    </source>
</evidence>
<dbReference type="CTD" id="7499"/>
<keyword evidence="5 8" id="KW-1133">Transmembrane helix</keyword>
<accession>A0A671DZ23</accession>
<reference evidence="11 12" key="2">
    <citation type="journal article" date="2018" name="Annu Rev Anim Biosci">
        <title>Bat Biology, Genomes, and the Bat1K Project: To Generate Chromosome-Level Genomes for All Living Bat Species.</title>
        <authorList>
            <person name="Teeling E.C."/>
            <person name="Vernes S.C."/>
            <person name="Davalos L.M."/>
            <person name="Ray D.A."/>
            <person name="Gilbert M.T.P."/>
            <person name="Myers E."/>
        </authorList>
    </citation>
    <scope>NUCLEOTIDE SEQUENCE</scope>
</reference>
<dbReference type="GeneTree" id="ENSGT00510000049811"/>
<evidence type="ECO:0000256" key="5">
    <source>
        <dbReference type="ARBA" id="ARBA00022989"/>
    </source>
</evidence>
<dbReference type="GO" id="GO:2000391">
    <property type="term" value="P:positive regulation of neutrophil extravasation"/>
    <property type="evidence" value="ECO:0007669"/>
    <property type="project" value="TreeGrafter"/>
</dbReference>
<gene>
    <name evidence="11" type="primary">XG</name>
    <name evidence="10" type="ORF">mRhiFer1_018425</name>
</gene>
<reference evidence="11 12" key="1">
    <citation type="journal article" date="2015" name="Annu Rev Anim Biosci">
        <title>The Genome 10K Project: a way forward.</title>
        <authorList>
            <person name="Koepfli K.P."/>
            <person name="Paten B."/>
            <person name="O'Brien S.J."/>
            <person name="Koepfli K.P."/>
            <person name="Paten B."/>
            <person name="Antunes A."/>
            <person name="Belov K."/>
            <person name="Bustamante C."/>
            <person name="Castoe T.A."/>
            <person name="Clawson H."/>
            <person name="Crawford A.J."/>
            <person name="Diekhans M."/>
            <person name="Distel D."/>
            <person name="Durbin R."/>
            <person name="Earl D."/>
            <person name="Fujita M.K."/>
            <person name="Gamble T."/>
            <person name="Georges A."/>
            <person name="Gemmell N."/>
            <person name="Gilbert M.T."/>
            <person name="Graves J.M."/>
            <person name="Green R.E."/>
            <person name="Hickey G."/>
            <person name="Jarvis E.D."/>
            <person name="Johnson W."/>
            <person name="Komissarov A."/>
            <person name="Korf I."/>
            <person name="Kuhn R."/>
            <person name="Larkin D.M."/>
            <person name="Lewin H."/>
            <person name="Lopez J.V."/>
            <person name="Ma J."/>
            <person name="Marques-Bonet T."/>
            <person name="Miller W."/>
            <person name="Murphy R."/>
            <person name="Pevzner P."/>
            <person name="Shapiro B."/>
            <person name="Steiner C."/>
            <person name="Tamazian G."/>
            <person name="Venkatesh B."/>
            <person name="Wang J."/>
            <person name="Wayne R."/>
            <person name="Wiley E."/>
            <person name="Yang H."/>
            <person name="Zhang G."/>
            <person name="Haussler D."/>
            <person name="Ryder O."/>
            <person name="O'Brien S.J."/>
        </authorList>
    </citation>
    <scope>NUCLEOTIDE SEQUENCE</scope>
</reference>
<feature type="signal peptide" evidence="9">
    <location>
        <begin position="1"/>
        <end position="24"/>
    </location>
</feature>
<dbReference type="PANTHER" id="PTHR15076">
    <property type="entry name" value="CD99/MIC2 PROTEIN RELATED"/>
    <property type="match status" value="1"/>
</dbReference>
<feature type="compositionally biased region" description="Pro residues" evidence="7">
    <location>
        <begin position="71"/>
        <end position="82"/>
    </location>
</feature>
<dbReference type="Proteomes" id="UP000472240">
    <property type="component" value="Chromosome 1"/>
</dbReference>
<dbReference type="AlphaFoldDB" id="A0A671DZ23"/>
<evidence type="ECO:0000256" key="9">
    <source>
        <dbReference type="SAM" id="SignalP"/>
    </source>
</evidence>
<dbReference type="InterPro" id="IPR022078">
    <property type="entry name" value="CD99L2"/>
</dbReference>
<evidence type="ECO:0000313" key="13">
    <source>
        <dbReference type="Proteomes" id="UP000585614"/>
    </source>
</evidence>
<reference evidence="10 13" key="4">
    <citation type="journal article" date="2020" name="Nature">
        <title>Six reference-quality genomes reveal evolution of bat adaptations.</title>
        <authorList>
            <person name="Jebb D."/>
            <person name="Huang Z."/>
            <person name="Pippel M."/>
            <person name="Hughes G.M."/>
            <person name="Lavrichenko K."/>
            <person name="Devanna P."/>
            <person name="Winkler S."/>
            <person name="Jermiin L.S."/>
            <person name="Skirmuntt E.C."/>
            <person name="Katzourakis A."/>
            <person name="Burkitt-Gray L."/>
            <person name="Ray D.A."/>
            <person name="Sullivan K.A.M."/>
            <person name="Roscito J.G."/>
            <person name="Kirilenko B.M."/>
            <person name="Davalos L.M."/>
            <person name="Corthals A.P."/>
            <person name="Power M.L."/>
            <person name="Jones G."/>
            <person name="Ransome R.D."/>
            <person name="Dechmann D.K.N."/>
            <person name="Locatelli A.G."/>
            <person name="Puechmaille S.J."/>
            <person name="Fedrigo O."/>
            <person name="Jarvis E.D."/>
            <person name="Hiller M."/>
            <person name="Vernes S.C."/>
            <person name="Myers E.W."/>
            <person name="Teeling E.C."/>
        </authorList>
    </citation>
    <scope>NUCLEOTIDE SEQUENCE [LARGE SCALE GENOMIC DNA]</scope>
    <source>
        <strain evidence="10">MRhiFer1</strain>
        <tissue evidence="10">Lung</tissue>
    </source>
</reference>
<organism evidence="11 12">
    <name type="scientific">Rhinolophus ferrumequinum</name>
    <name type="common">Greater horseshoe bat</name>
    <dbReference type="NCBI Taxonomy" id="59479"/>
    <lineage>
        <taxon>Eukaryota</taxon>
        <taxon>Metazoa</taxon>
        <taxon>Chordata</taxon>
        <taxon>Craniata</taxon>
        <taxon>Vertebrata</taxon>
        <taxon>Euteleostomi</taxon>
        <taxon>Mammalia</taxon>
        <taxon>Eutheria</taxon>
        <taxon>Laurasiatheria</taxon>
        <taxon>Chiroptera</taxon>
        <taxon>Yinpterochiroptera</taxon>
        <taxon>Rhinolophoidea</taxon>
        <taxon>Rhinolophidae</taxon>
        <taxon>Rhinolophinae</taxon>
        <taxon>Rhinolophus</taxon>
    </lineage>
</organism>
<evidence type="ECO:0000256" key="3">
    <source>
        <dbReference type="ARBA" id="ARBA00022692"/>
    </source>
</evidence>
<reference evidence="11 12" key="3">
    <citation type="submission" date="2018-12" db="EMBL/GenBank/DDBJ databases">
        <title>G10K-VGP greater horseshoe bat female genome, primary haplotype.</title>
        <authorList>
            <person name="Teeling E."/>
            <person name="Myers G."/>
            <person name="Vernes S."/>
            <person name="Pippel M."/>
            <person name="Winkler S."/>
            <person name="Fedrigo O."/>
            <person name="Rhie A."/>
            <person name="Koren S."/>
            <person name="Phillippy A."/>
            <person name="Lewin H."/>
            <person name="Damas J."/>
            <person name="Howe K."/>
            <person name="Mountcastle J."/>
            <person name="Jarvis E.D."/>
        </authorList>
    </citation>
    <scope>NUCLEOTIDE SEQUENCE [LARGE SCALE GENOMIC DNA]</scope>
</reference>
<protein>
    <submittedName>
        <fullName evidence="10 11">Xg glycoprotein (Xg blood group)</fullName>
    </submittedName>
</protein>
<feature type="compositionally biased region" description="Pro residues" evidence="7">
    <location>
        <begin position="50"/>
        <end position="60"/>
    </location>
</feature>
<evidence type="ECO:0000313" key="10">
    <source>
        <dbReference type="EMBL" id="KAF6391054.1"/>
    </source>
</evidence>
<evidence type="ECO:0000313" key="11">
    <source>
        <dbReference type="Ensembl" id="ENSRFEP00010006384.1"/>
    </source>
</evidence>
<evidence type="ECO:0000256" key="6">
    <source>
        <dbReference type="ARBA" id="ARBA00023136"/>
    </source>
</evidence>
<reference evidence="11" key="5">
    <citation type="submission" date="2025-05" db="UniProtKB">
        <authorList>
            <consortium name="Ensembl"/>
        </authorList>
    </citation>
    <scope>IDENTIFICATION</scope>
</reference>
<dbReference type="PANTHER" id="PTHR15076:SF4">
    <property type="entry name" value="GLYCOPROTEIN XG"/>
    <property type="match status" value="1"/>
</dbReference>